<name>A0ABY9VCC9_9ACTN</name>
<keyword evidence="2" id="KW-1185">Reference proteome</keyword>
<proteinExistence type="predicted"/>
<accession>A0ABY9VCC9</accession>
<dbReference type="Proteomes" id="UP001305606">
    <property type="component" value="Chromosome"/>
</dbReference>
<reference evidence="1 2" key="1">
    <citation type="submission" date="2023-02" db="EMBL/GenBank/DDBJ databases">
        <title>Streptomyces sp. SCA4-21 with antifungal activity against Fusarium oxysporum f. sp. cubense, Streptomyces sp. SCA2-17 with antifungal activity against Fusarium oxysporum f. sp. cubense.</title>
        <authorList>
            <person name="Qi D."/>
        </authorList>
    </citation>
    <scope>NUCLEOTIDE SEQUENCE [LARGE SCALE GENOMIC DNA]</scope>
    <source>
        <strain evidence="1 2">SCA4-21</strain>
    </source>
</reference>
<dbReference type="RefSeq" id="WP_311040119.1">
    <property type="nucleotide sequence ID" value="NZ_CP117522.1"/>
</dbReference>
<dbReference type="EMBL" id="CP117522">
    <property type="protein sequence ID" value="WNF01873.1"/>
    <property type="molecule type" value="Genomic_DNA"/>
</dbReference>
<sequence length="45" mass="4704">MTAVVWSKKPVSVAPGWAPMTRTPVSRSSSASASVKKRTNAFVAA</sequence>
<gene>
    <name evidence="1" type="ORF">PS467_32355</name>
</gene>
<evidence type="ECO:0000313" key="1">
    <source>
        <dbReference type="EMBL" id="WNF01873.1"/>
    </source>
</evidence>
<protein>
    <submittedName>
        <fullName evidence="1">Uncharacterized protein</fullName>
    </submittedName>
</protein>
<organism evidence="1 2">
    <name type="scientific">Streptomyces luomodiensis</name>
    <dbReference type="NCBI Taxonomy" id="3026192"/>
    <lineage>
        <taxon>Bacteria</taxon>
        <taxon>Bacillati</taxon>
        <taxon>Actinomycetota</taxon>
        <taxon>Actinomycetes</taxon>
        <taxon>Kitasatosporales</taxon>
        <taxon>Streptomycetaceae</taxon>
        <taxon>Streptomyces</taxon>
    </lineage>
</organism>
<evidence type="ECO:0000313" key="2">
    <source>
        <dbReference type="Proteomes" id="UP001305606"/>
    </source>
</evidence>